<dbReference type="Proteomes" id="UP001596303">
    <property type="component" value="Unassembled WGS sequence"/>
</dbReference>
<comment type="caution">
    <text evidence="1">The sequence shown here is derived from an EMBL/GenBank/DDBJ whole genome shotgun (WGS) entry which is preliminary data.</text>
</comment>
<evidence type="ECO:0000313" key="2">
    <source>
        <dbReference type="Proteomes" id="UP001596303"/>
    </source>
</evidence>
<keyword evidence="2" id="KW-1185">Reference proteome</keyword>
<dbReference type="EMBL" id="JBHSSW010000004">
    <property type="protein sequence ID" value="MFC6197169.1"/>
    <property type="molecule type" value="Genomic_DNA"/>
</dbReference>
<evidence type="ECO:0000313" key="1">
    <source>
        <dbReference type="EMBL" id="MFC6197169.1"/>
    </source>
</evidence>
<protein>
    <submittedName>
        <fullName evidence="1">Uncharacterized protein</fullName>
    </submittedName>
</protein>
<dbReference type="RefSeq" id="WP_377375662.1">
    <property type="nucleotide sequence ID" value="NZ_JBHSSW010000004.1"/>
</dbReference>
<gene>
    <name evidence="1" type="ORF">ACFQDM_03725</name>
</gene>
<organism evidence="1 2">
    <name type="scientific">Ponticaulis profundi</name>
    <dbReference type="NCBI Taxonomy" id="2665222"/>
    <lineage>
        <taxon>Bacteria</taxon>
        <taxon>Pseudomonadati</taxon>
        <taxon>Pseudomonadota</taxon>
        <taxon>Alphaproteobacteria</taxon>
        <taxon>Hyphomonadales</taxon>
        <taxon>Hyphomonadaceae</taxon>
        <taxon>Ponticaulis</taxon>
    </lineage>
</organism>
<sequence>MPDMVLGSWKKIYDGPHGEVWMHERCVKELGKIKETRMEAGIRSVMKNKFCQFEDLGDLHNEEFRREGNKQRNGRQLRLHAFKRYQLRVYGSIGNVANNRAFFAAVAVQKKEKKLDGNHADTCADRLQTVETEIKNAKL</sequence>
<proteinExistence type="predicted"/>
<name>A0ABW1S6L1_9PROT</name>
<accession>A0ABW1S6L1</accession>
<reference evidence="2" key="1">
    <citation type="journal article" date="2019" name="Int. J. Syst. Evol. Microbiol.">
        <title>The Global Catalogue of Microorganisms (GCM) 10K type strain sequencing project: providing services to taxonomists for standard genome sequencing and annotation.</title>
        <authorList>
            <consortium name="The Broad Institute Genomics Platform"/>
            <consortium name="The Broad Institute Genome Sequencing Center for Infectious Disease"/>
            <person name="Wu L."/>
            <person name="Ma J."/>
        </authorList>
    </citation>
    <scope>NUCLEOTIDE SEQUENCE [LARGE SCALE GENOMIC DNA]</scope>
    <source>
        <strain evidence="2">CGMCC-1.15741</strain>
    </source>
</reference>